<evidence type="ECO:0000256" key="1">
    <source>
        <dbReference type="ARBA" id="ARBA00005594"/>
    </source>
</evidence>
<dbReference type="FunFam" id="1.10.240.10:FF:000005">
    <property type="entry name" value="Tryptophan--tRNA ligase"/>
    <property type="match status" value="1"/>
</dbReference>
<keyword evidence="7 10" id="KW-0030">Aminoacyl-tRNA synthetase</keyword>
<gene>
    <name evidence="11" type="ORF">A3K06_01260</name>
</gene>
<sequence length="333" mass="37532">MSEILKVLSGIRATGRLHFGNFLGAVQNFVKYQKDGNICLYFIADWHTLTTLENPEELRTNLTEIVKDYLAAGLDPDKSIIYAQSSIPEISELCLYLSMLQPLGELQTIPTYKELVRKFPNRVTLGLLTYPVLMAADILGPKATLVPVGEDQVPNVELARDLAKRFNNRYGKTFPIPEMMQDMVRIPGLDGEKMGKSDADNSIDINASIEEIRRRYLTKGVTDKNRVRASDPGDPYNGCKSVYPIHELVTVEETENRQIAKACQAAAIGCAECKNILVDNIARILEPFQERRRELAEKNEYVREVLREGGKKAHRIISITVSEVREKMGITIY</sequence>
<dbReference type="Proteomes" id="UP000176547">
    <property type="component" value="Unassembled WGS sequence"/>
</dbReference>
<dbReference type="SUPFAM" id="SSF52374">
    <property type="entry name" value="Nucleotidylyl transferase"/>
    <property type="match status" value="1"/>
</dbReference>
<keyword evidence="3 10" id="KW-0436">Ligase</keyword>
<comment type="caution">
    <text evidence="11">The sequence shown here is derived from an EMBL/GenBank/DDBJ whole genome shotgun (WGS) entry which is preliminary data.</text>
</comment>
<dbReference type="InterPro" id="IPR002306">
    <property type="entry name" value="Trp-tRNA-ligase"/>
</dbReference>
<dbReference type="Gene3D" id="3.40.50.620">
    <property type="entry name" value="HUPs"/>
    <property type="match status" value="1"/>
</dbReference>
<evidence type="ECO:0000313" key="11">
    <source>
        <dbReference type="EMBL" id="OGE74626.1"/>
    </source>
</evidence>
<dbReference type="Pfam" id="PF00579">
    <property type="entry name" value="tRNA-synt_1b"/>
    <property type="match status" value="1"/>
</dbReference>
<keyword evidence="5 10" id="KW-0067">ATP-binding</keyword>
<accession>A0A1F5NAD3</accession>
<evidence type="ECO:0000256" key="10">
    <source>
        <dbReference type="RuleBase" id="RU363036"/>
    </source>
</evidence>
<dbReference type="PANTHER" id="PTHR43766">
    <property type="entry name" value="TRYPTOPHAN--TRNA LIGASE, MITOCHONDRIAL"/>
    <property type="match status" value="1"/>
</dbReference>
<evidence type="ECO:0000256" key="5">
    <source>
        <dbReference type="ARBA" id="ARBA00022840"/>
    </source>
</evidence>
<dbReference type="GO" id="GO:0006436">
    <property type="term" value="P:tryptophanyl-tRNA aminoacylation"/>
    <property type="evidence" value="ECO:0007669"/>
    <property type="project" value="UniProtKB-UniRule"/>
</dbReference>
<dbReference type="NCBIfam" id="TIGR00233">
    <property type="entry name" value="trpS"/>
    <property type="match status" value="1"/>
</dbReference>
<evidence type="ECO:0000256" key="7">
    <source>
        <dbReference type="ARBA" id="ARBA00023146"/>
    </source>
</evidence>
<dbReference type="AlphaFoldDB" id="A0A1F5NAD3"/>
<evidence type="ECO:0000256" key="6">
    <source>
        <dbReference type="ARBA" id="ARBA00022917"/>
    </source>
</evidence>
<dbReference type="GO" id="GO:0004830">
    <property type="term" value="F:tryptophan-tRNA ligase activity"/>
    <property type="evidence" value="ECO:0007669"/>
    <property type="project" value="UniProtKB-UniRule"/>
</dbReference>
<protein>
    <recommendedName>
        <fullName evidence="2 9">Tryptophan--tRNA ligase</fullName>
        <ecNumber evidence="2 9">6.1.1.2</ecNumber>
    </recommendedName>
</protein>
<dbReference type="InterPro" id="IPR002305">
    <property type="entry name" value="aa-tRNA-synth_Ic"/>
</dbReference>
<dbReference type="GO" id="GO:0005829">
    <property type="term" value="C:cytosol"/>
    <property type="evidence" value="ECO:0007669"/>
    <property type="project" value="TreeGrafter"/>
</dbReference>
<evidence type="ECO:0000256" key="2">
    <source>
        <dbReference type="ARBA" id="ARBA00013161"/>
    </source>
</evidence>
<dbReference type="InterPro" id="IPR050203">
    <property type="entry name" value="Trp-tRNA_synthetase"/>
</dbReference>
<dbReference type="PRINTS" id="PR01039">
    <property type="entry name" value="TRNASYNTHTRP"/>
</dbReference>
<dbReference type="InterPro" id="IPR014729">
    <property type="entry name" value="Rossmann-like_a/b/a_fold"/>
</dbReference>
<reference evidence="11 12" key="1">
    <citation type="journal article" date="2016" name="Nat. Commun.">
        <title>Thousands of microbial genomes shed light on interconnected biogeochemical processes in an aquifer system.</title>
        <authorList>
            <person name="Anantharaman K."/>
            <person name="Brown C.T."/>
            <person name="Hug L.A."/>
            <person name="Sharon I."/>
            <person name="Castelle C.J."/>
            <person name="Probst A.J."/>
            <person name="Thomas B.C."/>
            <person name="Singh A."/>
            <person name="Wilkins M.J."/>
            <person name="Karaoz U."/>
            <person name="Brodie E.L."/>
            <person name="Williams K.H."/>
            <person name="Hubbard S.S."/>
            <person name="Banfield J.F."/>
        </authorList>
    </citation>
    <scope>NUCLEOTIDE SEQUENCE [LARGE SCALE GENOMIC DNA]</scope>
</reference>
<dbReference type="GO" id="GO:0005524">
    <property type="term" value="F:ATP binding"/>
    <property type="evidence" value="ECO:0007669"/>
    <property type="project" value="UniProtKB-KW"/>
</dbReference>
<organism evidence="11 12">
    <name type="scientific">Candidatus Doudnabacteria bacterium RIFCSPHIGHO2_01_52_17</name>
    <dbReference type="NCBI Taxonomy" id="1817820"/>
    <lineage>
        <taxon>Bacteria</taxon>
        <taxon>Candidatus Doudnaibacteriota</taxon>
    </lineage>
</organism>
<name>A0A1F5NAD3_9BACT</name>
<evidence type="ECO:0000256" key="3">
    <source>
        <dbReference type="ARBA" id="ARBA00022598"/>
    </source>
</evidence>
<proteinExistence type="inferred from homology"/>
<comment type="catalytic activity">
    <reaction evidence="8">
        <text>tRNA(Trp) + L-tryptophan + ATP = L-tryptophyl-tRNA(Trp) + AMP + diphosphate + H(+)</text>
        <dbReference type="Rhea" id="RHEA:24080"/>
        <dbReference type="Rhea" id="RHEA-COMP:9671"/>
        <dbReference type="Rhea" id="RHEA-COMP:9705"/>
        <dbReference type="ChEBI" id="CHEBI:15378"/>
        <dbReference type="ChEBI" id="CHEBI:30616"/>
        <dbReference type="ChEBI" id="CHEBI:33019"/>
        <dbReference type="ChEBI" id="CHEBI:57912"/>
        <dbReference type="ChEBI" id="CHEBI:78442"/>
        <dbReference type="ChEBI" id="CHEBI:78535"/>
        <dbReference type="ChEBI" id="CHEBI:456215"/>
        <dbReference type="EC" id="6.1.1.2"/>
    </reaction>
</comment>
<dbReference type="CDD" id="cd00806">
    <property type="entry name" value="TrpRS_core"/>
    <property type="match status" value="1"/>
</dbReference>
<keyword evidence="4 10" id="KW-0547">Nucleotide-binding</keyword>
<evidence type="ECO:0000256" key="8">
    <source>
        <dbReference type="ARBA" id="ARBA00049929"/>
    </source>
</evidence>
<dbReference type="PANTHER" id="PTHR43766:SF1">
    <property type="entry name" value="TRYPTOPHAN--TRNA LIGASE, MITOCHONDRIAL"/>
    <property type="match status" value="1"/>
</dbReference>
<evidence type="ECO:0000313" key="12">
    <source>
        <dbReference type="Proteomes" id="UP000176547"/>
    </source>
</evidence>
<keyword evidence="6 10" id="KW-0648">Protein biosynthesis</keyword>
<comment type="similarity">
    <text evidence="1 10">Belongs to the class-I aminoacyl-tRNA synthetase family.</text>
</comment>
<evidence type="ECO:0000256" key="9">
    <source>
        <dbReference type="NCBIfam" id="TIGR00233"/>
    </source>
</evidence>
<evidence type="ECO:0000256" key="4">
    <source>
        <dbReference type="ARBA" id="ARBA00022741"/>
    </source>
</evidence>
<dbReference type="EC" id="6.1.1.2" evidence="2 9"/>
<dbReference type="EMBL" id="MFEG01000049">
    <property type="protein sequence ID" value="OGE74626.1"/>
    <property type="molecule type" value="Genomic_DNA"/>
</dbReference>
<dbReference type="Gene3D" id="1.10.240.10">
    <property type="entry name" value="Tyrosyl-Transfer RNA Synthetase"/>
    <property type="match status" value="1"/>
</dbReference>